<dbReference type="CDD" id="cd01651">
    <property type="entry name" value="RT_G2_intron"/>
    <property type="match status" value="1"/>
</dbReference>
<dbReference type="InterPro" id="IPR003615">
    <property type="entry name" value="HNH_nuc"/>
</dbReference>
<dbReference type="HOGENOM" id="CLU_013584_15_4_3"/>
<dbReference type="PATRIC" id="fig|111780.3.peg.48"/>
<dbReference type="Pfam" id="PF08388">
    <property type="entry name" value="GIIM"/>
    <property type="match status" value="1"/>
</dbReference>
<dbReference type="eggNOG" id="COG3344">
    <property type="taxonomic scope" value="Bacteria"/>
</dbReference>
<keyword evidence="3" id="KW-1185">Reference proteome</keyword>
<dbReference type="STRING" id="111780.Sta7437_0049"/>
<dbReference type="InterPro" id="IPR025960">
    <property type="entry name" value="RVT_N"/>
</dbReference>
<dbReference type="RefSeq" id="WP_015191346.1">
    <property type="nucleotide sequence ID" value="NC_019748.1"/>
</dbReference>
<reference evidence="3" key="1">
    <citation type="journal article" date="2013" name="Proc. Natl. Acad. Sci. U.S.A.">
        <title>Improving the coverage of the cyanobacterial phylum using diversity-driven genome sequencing.</title>
        <authorList>
            <person name="Shih P.M."/>
            <person name="Wu D."/>
            <person name="Latifi A."/>
            <person name="Axen S.D."/>
            <person name="Fewer D.P."/>
            <person name="Talla E."/>
            <person name="Calteau A."/>
            <person name="Cai F."/>
            <person name="Tandeau de Marsac N."/>
            <person name="Rippka R."/>
            <person name="Herdman M."/>
            <person name="Sivonen K."/>
            <person name="Coursin T."/>
            <person name="Laurent T."/>
            <person name="Goodwin L."/>
            <person name="Nolan M."/>
            <person name="Davenport K.W."/>
            <person name="Han C.S."/>
            <person name="Rubin E.M."/>
            <person name="Eisen J.A."/>
            <person name="Woyke T."/>
            <person name="Gugger M."/>
            <person name="Kerfeld C.A."/>
        </authorList>
    </citation>
    <scope>NUCLEOTIDE SEQUENCE [LARGE SCALE GENOMIC DNA]</scope>
    <source>
        <strain evidence="3">ATCC 29371 / PCC 7437</strain>
    </source>
</reference>
<dbReference type="Pfam" id="PF00078">
    <property type="entry name" value="RVT_1"/>
    <property type="match status" value="1"/>
</dbReference>
<evidence type="ECO:0000259" key="1">
    <source>
        <dbReference type="PROSITE" id="PS50878"/>
    </source>
</evidence>
<dbReference type="InterPro" id="IPR043502">
    <property type="entry name" value="DNA/RNA_pol_sf"/>
</dbReference>
<sequence length="615" mass="71109">MNSRKYEWNNWREIDWKVVETAVFKLQKRIYKASQRGDTKAVHRLQKLLTKSYFGKLWAIKRVTQDNQGTGLSRCGSKFRTQPLKNTAGVDGIKSLTPAKRLEMVNHLNIEGKSKPTRGVWIPKRTSDLRSPYGKRAFEVSSNDVSSANGEKRPLGIPCMKNRVIQCLVKLALEPEWEAKFEPNSYGFRPGRSCHDAIGAIFNVIRYEPKYVLDAAIAKCFDKIDHQKLLNKLETYPGIKKQIKAWLKSGVIDDNWFPTDESTPQGGVISPLLANIALHGMEMAIKNLARNLDLTTSTGQVITDRRVKEKKLHLIRYADDFVILHNDINVIYKCKETIESFLLEMGLELKPSKTKISHTLNKYQGNIGFDFLGFNVRQYKTGINQSAKTPEGERQGHKTIIKPSKDKIKAHIKKVGDIIRSYRTVSQEVLIDKLNPIIRGWANYYRTVCCQETFNYCDNILYHQLRRWAKRRHPKKNGYWVSDKYWRRVGNRKWTFATSETKILYHSEIEIQRHIKVKGTNSIYDGDLTYWATRIGKHPGVSTKKAKLLRIQKGKCSHCGLFFKDIKEAEVDHIIPKALGGKDEYKNFQLLHIHCHDQKTINDLQQIKENRTRVQ</sequence>
<dbReference type="SMART" id="SM00507">
    <property type="entry name" value="HNHc"/>
    <property type="match status" value="1"/>
</dbReference>
<dbReference type="eggNOG" id="COG1403">
    <property type="taxonomic scope" value="Bacteria"/>
</dbReference>
<dbReference type="KEGG" id="scs:Sta7437_0049"/>
<dbReference type="GO" id="GO:0003676">
    <property type="term" value="F:nucleic acid binding"/>
    <property type="evidence" value="ECO:0007669"/>
    <property type="project" value="InterPro"/>
</dbReference>
<name>K9XMF9_STAC7</name>
<dbReference type="SUPFAM" id="SSF56672">
    <property type="entry name" value="DNA/RNA polymerases"/>
    <property type="match status" value="1"/>
</dbReference>
<evidence type="ECO:0000313" key="2">
    <source>
        <dbReference type="EMBL" id="AFZ33673.1"/>
    </source>
</evidence>
<accession>K9XMF9</accession>
<keyword evidence="2" id="KW-0695">RNA-directed DNA polymerase</keyword>
<dbReference type="OrthoDB" id="416072at2"/>
<dbReference type="PANTHER" id="PTHR34047">
    <property type="entry name" value="NUCLEAR INTRON MATURASE 1, MITOCHONDRIAL-RELATED"/>
    <property type="match status" value="1"/>
</dbReference>
<dbReference type="Proteomes" id="UP000010473">
    <property type="component" value="Chromosome"/>
</dbReference>
<dbReference type="Gene3D" id="1.10.30.50">
    <property type="match status" value="1"/>
</dbReference>
<dbReference type="GO" id="GO:0004519">
    <property type="term" value="F:endonuclease activity"/>
    <property type="evidence" value="ECO:0007669"/>
    <property type="project" value="InterPro"/>
</dbReference>
<dbReference type="GO" id="GO:0003964">
    <property type="term" value="F:RNA-directed DNA polymerase activity"/>
    <property type="evidence" value="ECO:0007669"/>
    <property type="project" value="UniProtKB-KW"/>
</dbReference>
<dbReference type="Pfam" id="PF01844">
    <property type="entry name" value="HNH"/>
    <property type="match status" value="1"/>
</dbReference>
<dbReference type="GO" id="GO:0008270">
    <property type="term" value="F:zinc ion binding"/>
    <property type="evidence" value="ECO:0007669"/>
    <property type="project" value="InterPro"/>
</dbReference>
<protein>
    <submittedName>
        <fullName evidence="2">RNA-directed DNA polymerase (Reverse transcriptase)</fullName>
    </submittedName>
</protein>
<evidence type="ECO:0000313" key="3">
    <source>
        <dbReference type="Proteomes" id="UP000010473"/>
    </source>
</evidence>
<dbReference type="CDD" id="cd00085">
    <property type="entry name" value="HNHc"/>
    <property type="match status" value="1"/>
</dbReference>
<feature type="domain" description="Reverse transcriptase" evidence="1">
    <location>
        <begin position="103"/>
        <end position="376"/>
    </location>
</feature>
<dbReference type="InterPro" id="IPR000477">
    <property type="entry name" value="RT_dom"/>
</dbReference>
<keyword evidence="2" id="KW-0808">Transferase</keyword>
<dbReference type="AlphaFoldDB" id="K9XMF9"/>
<dbReference type="PANTHER" id="PTHR34047:SF10">
    <property type="entry name" value="GROUP II INTRON-ASSOCIATED OPEN READING FRAME"/>
    <property type="match status" value="1"/>
</dbReference>
<dbReference type="InterPro" id="IPR002711">
    <property type="entry name" value="HNH"/>
</dbReference>
<dbReference type="Pfam" id="PF13655">
    <property type="entry name" value="RVT_N"/>
    <property type="match status" value="1"/>
</dbReference>
<dbReference type="PROSITE" id="PS50878">
    <property type="entry name" value="RT_POL"/>
    <property type="match status" value="1"/>
</dbReference>
<dbReference type="InterPro" id="IPR013597">
    <property type="entry name" value="Mat_intron_G2"/>
</dbReference>
<dbReference type="InterPro" id="IPR051083">
    <property type="entry name" value="GrpII_Intron_Splice-Mob/Def"/>
</dbReference>
<dbReference type="EMBL" id="CP003653">
    <property type="protein sequence ID" value="AFZ33673.1"/>
    <property type="molecule type" value="Genomic_DNA"/>
</dbReference>
<gene>
    <name evidence="2" type="ordered locus">Sta7437_0049</name>
</gene>
<keyword evidence="2" id="KW-0548">Nucleotidyltransferase</keyword>
<organism evidence="2 3">
    <name type="scientific">Stanieria cyanosphaera (strain ATCC 29371 / PCC 7437)</name>
    <dbReference type="NCBI Taxonomy" id="111780"/>
    <lineage>
        <taxon>Bacteria</taxon>
        <taxon>Bacillati</taxon>
        <taxon>Cyanobacteriota</taxon>
        <taxon>Cyanophyceae</taxon>
        <taxon>Pleurocapsales</taxon>
        <taxon>Dermocarpellaceae</taxon>
        <taxon>Stanieria</taxon>
    </lineage>
</organism>
<proteinExistence type="predicted"/>